<reference evidence="10" key="1">
    <citation type="journal article" date="2017" name="Nat. Commun.">
        <title>The asparagus genome sheds light on the origin and evolution of a young Y chromosome.</title>
        <authorList>
            <person name="Harkess A."/>
            <person name="Zhou J."/>
            <person name="Xu C."/>
            <person name="Bowers J.E."/>
            <person name="Van der Hulst R."/>
            <person name="Ayyampalayam S."/>
            <person name="Mercati F."/>
            <person name="Riccardi P."/>
            <person name="McKain M.R."/>
            <person name="Kakrana A."/>
            <person name="Tang H."/>
            <person name="Ray J."/>
            <person name="Groenendijk J."/>
            <person name="Arikit S."/>
            <person name="Mathioni S.M."/>
            <person name="Nakano M."/>
            <person name="Shan H."/>
            <person name="Telgmann-Rauber A."/>
            <person name="Kanno A."/>
            <person name="Yue Z."/>
            <person name="Chen H."/>
            <person name="Li W."/>
            <person name="Chen Y."/>
            <person name="Xu X."/>
            <person name="Zhang Y."/>
            <person name="Luo S."/>
            <person name="Chen H."/>
            <person name="Gao J."/>
            <person name="Mao Z."/>
            <person name="Pires J.C."/>
            <person name="Luo M."/>
            <person name="Kudrna D."/>
            <person name="Wing R.A."/>
            <person name="Meyers B.C."/>
            <person name="Yi K."/>
            <person name="Kong H."/>
            <person name="Lavrijsen P."/>
            <person name="Sunseri F."/>
            <person name="Falavigna A."/>
            <person name="Ye Y."/>
            <person name="Leebens-Mack J.H."/>
            <person name="Chen G."/>
        </authorList>
    </citation>
    <scope>NUCLEOTIDE SEQUENCE [LARGE SCALE GENOMIC DNA]</scope>
    <source>
        <strain evidence="10">cv. DH0086</strain>
    </source>
</reference>
<evidence type="ECO:0000256" key="8">
    <source>
        <dbReference type="SAM" id="MobiDB-lite"/>
    </source>
</evidence>
<evidence type="ECO:0000256" key="1">
    <source>
        <dbReference type="ARBA" id="ARBA00001971"/>
    </source>
</evidence>
<dbReference type="Gramene" id="ONK77779">
    <property type="protein sequence ID" value="ONK77779"/>
    <property type="gene ID" value="A4U43_C02F10440"/>
</dbReference>
<dbReference type="AlphaFoldDB" id="A0A5P1FLF0"/>
<name>A0A5P1FLF0_ASPOF</name>
<keyword evidence="5" id="KW-0560">Oxidoreductase</keyword>
<evidence type="ECO:0000256" key="3">
    <source>
        <dbReference type="ARBA" id="ARBA00022617"/>
    </source>
</evidence>
<keyword evidence="10" id="KW-1185">Reference proteome</keyword>
<evidence type="ECO:0000313" key="10">
    <source>
        <dbReference type="Proteomes" id="UP000243459"/>
    </source>
</evidence>
<evidence type="ECO:0000256" key="6">
    <source>
        <dbReference type="ARBA" id="ARBA00023004"/>
    </source>
</evidence>
<keyword evidence="3" id="KW-0349">Heme</keyword>
<keyword evidence="6" id="KW-0408">Iron</keyword>
<dbReference type="GO" id="GO:0046872">
    <property type="term" value="F:metal ion binding"/>
    <property type="evidence" value="ECO:0007669"/>
    <property type="project" value="UniProtKB-KW"/>
</dbReference>
<evidence type="ECO:0000256" key="4">
    <source>
        <dbReference type="ARBA" id="ARBA00022723"/>
    </source>
</evidence>
<keyword evidence="7" id="KW-0503">Monooxygenase</keyword>
<proteinExistence type="inferred from homology"/>
<evidence type="ECO:0000313" key="9">
    <source>
        <dbReference type="EMBL" id="ONK77779.1"/>
    </source>
</evidence>
<dbReference type="PANTHER" id="PTHR47946">
    <property type="entry name" value="CYTOCHROME P450 78A7-RELATED"/>
    <property type="match status" value="1"/>
</dbReference>
<dbReference type="EMBL" id="CM007382">
    <property type="protein sequence ID" value="ONK77779.1"/>
    <property type="molecule type" value="Genomic_DNA"/>
</dbReference>
<evidence type="ECO:0000256" key="7">
    <source>
        <dbReference type="ARBA" id="ARBA00023033"/>
    </source>
</evidence>
<dbReference type="PANTHER" id="PTHR47946:SF13">
    <property type="entry name" value="CYTOCHROME P450 FAMILY PROTEIN, EXPRESSED"/>
    <property type="match status" value="1"/>
</dbReference>
<gene>
    <name evidence="9" type="ORF">A4U43_C02F10440</name>
</gene>
<feature type="region of interest" description="Disordered" evidence="8">
    <location>
        <begin position="93"/>
        <end position="159"/>
    </location>
</feature>
<sequence>MVREGYELIGRLDLGDHFGVGGILDFYGVGRRCEGLAARVRVLFGRVVEERRRGGELAGDDFLSVLLGLPTDEGLSDSDVIAVLWVRDDIQSDRRSRHPPGVDHGPFSPTPGYPRPSPTRTLNHRGDPLTTPTSQTFRISKRSLKERQPRNATRGPGLLSWARLAGHDRHVGNTLSRGDHRHG</sequence>
<evidence type="ECO:0000256" key="2">
    <source>
        <dbReference type="ARBA" id="ARBA00010617"/>
    </source>
</evidence>
<organism evidence="9 10">
    <name type="scientific">Asparagus officinalis</name>
    <name type="common">Garden asparagus</name>
    <dbReference type="NCBI Taxonomy" id="4686"/>
    <lineage>
        <taxon>Eukaryota</taxon>
        <taxon>Viridiplantae</taxon>
        <taxon>Streptophyta</taxon>
        <taxon>Embryophyta</taxon>
        <taxon>Tracheophyta</taxon>
        <taxon>Spermatophyta</taxon>
        <taxon>Magnoliopsida</taxon>
        <taxon>Liliopsida</taxon>
        <taxon>Asparagales</taxon>
        <taxon>Asparagaceae</taxon>
        <taxon>Asparagoideae</taxon>
        <taxon>Asparagus</taxon>
    </lineage>
</organism>
<dbReference type="Proteomes" id="UP000243459">
    <property type="component" value="Chromosome 2"/>
</dbReference>
<comment type="cofactor">
    <cofactor evidence="1">
        <name>heme</name>
        <dbReference type="ChEBI" id="CHEBI:30413"/>
    </cofactor>
</comment>
<keyword evidence="4" id="KW-0479">Metal-binding</keyword>
<evidence type="ECO:0000256" key="5">
    <source>
        <dbReference type="ARBA" id="ARBA00023002"/>
    </source>
</evidence>
<accession>A0A5P1FLF0</accession>
<feature type="compositionally biased region" description="Pro residues" evidence="8">
    <location>
        <begin position="108"/>
        <end position="117"/>
    </location>
</feature>
<comment type="similarity">
    <text evidence="2">Belongs to the cytochrome P450 family.</text>
</comment>
<dbReference type="GO" id="GO:0004497">
    <property type="term" value="F:monooxygenase activity"/>
    <property type="evidence" value="ECO:0007669"/>
    <property type="project" value="UniProtKB-KW"/>
</dbReference>
<dbReference type="InterPro" id="IPR051996">
    <property type="entry name" value="Cytochrome_P450_78A"/>
</dbReference>
<protein>
    <submittedName>
        <fullName evidence="9">Uncharacterized protein</fullName>
    </submittedName>
</protein>